<accession>A0A1F5WZ86</accession>
<evidence type="ECO:0000313" key="11">
    <source>
        <dbReference type="Proteomes" id="UP000178114"/>
    </source>
</evidence>
<evidence type="ECO:0000259" key="9">
    <source>
        <dbReference type="Pfam" id="PF13231"/>
    </source>
</evidence>
<protein>
    <recommendedName>
        <fullName evidence="9">Glycosyltransferase RgtA/B/C/D-like domain-containing protein</fullName>
    </recommendedName>
</protein>
<feature type="transmembrane region" description="Helical" evidence="8">
    <location>
        <begin position="362"/>
        <end position="378"/>
    </location>
</feature>
<evidence type="ECO:0000256" key="2">
    <source>
        <dbReference type="ARBA" id="ARBA00022475"/>
    </source>
</evidence>
<organism evidence="10 11">
    <name type="scientific">Candidatus Giovannonibacteria bacterium RIFCSPLOWO2_01_FULL_45_34</name>
    <dbReference type="NCBI Taxonomy" id="1798351"/>
    <lineage>
        <taxon>Bacteria</taxon>
        <taxon>Candidatus Giovannoniibacteriota</taxon>
    </lineage>
</organism>
<dbReference type="PANTHER" id="PTHR33908">
    <property type="entry name" value="MANNOSYLTRANSFERASE YKCB-RELATED"/>
    <property type="match status" value="1"/>
</dbReference>
<evidence type="ECO:0000256" key="4">
    <source>
        <dbReference type="ARBA" id="ARBA00022679"/>
    </source>
</evidence>
<name>A0A1F5WZ86_9BACT</name>
<evidence type="ECO:0000256" key="8">
    <source>
        <dbReference type="SAM" id="Phobius"/>
    </source>
</evidence>
<evidence type="ECO:0000256" key="7">
    <source>
        <dbReference type="ARBA" id="ARBA00023136"/>
    </source>
</evidence>
<proteinExistence type="predicted"/>
<dbReference type="PANTHER" id="PTHR33908:SF3">
    <property type="entry name" value="UNDECAPRENYL PHOSPHATE-ALPHA-4-AMINO-4-DEOXY-L-ARABINOSE ARABINOSYL TRANSFERASE"/>
    <property type="match status" value="1"/>
</dbReference>
<dbReference type="InterPro" id="IPR038731">
    <property type="entry name" value="RgtA/B/C-like"/>
</dbReference>
<feature type="transmembrane region" description="Helical" evidence="8">
    <location>
        <begin position="105"/>
        <end position="123"/>
    </location>
</feature>
<evidence type="ECO:0000313" key="10">
    <source>
        <dbReference type="EMBL" id="OGF80937.1"/>
    </source>
</evidence>
<feature type="transmembrane region" description="Helical" evidence="8">
    <location>
        <begin position="434"/>
        <end position="455"/>
    </location>
</feature>
<keyword evidence="2" id="KW-1003">Cell membrane</keyword>
<comment type="subcellular location">
    <subcellularLocation>
        <location evidence="1">Cell membrane</location>
        <topology evidence="1">Multi-pass membrane protein</topology>
    </subcellularLocation>
</comment>
<dbReference type="AlphaFoldDB" id="A0A1F5WZ86"/>
<feature type="transmembrane region" description="Helical" evidence="8">
    <location>
        <begin position="129"/>
        <end position="148"/>
    </location>
</feature>
<keyword evidence="6 8" id="KW-1133">Transmembrane helix</keyword>
<dbReference type="GO" id="GO:0016763">
    <property type="term" value="F:pentosyltransferase activity"/>
    <property type="evidence" value="ECO:0007669"/>
    <property type="project" value="TreeGrafter"/>
</dbReference>
<dbReference type="InterPro" id="IPR050297">
    <property type="entry name" value="LipidA_mod_glycosyltrf_83"/>
</dbReference>
<feature type="transmembrane region" description="Helical" evidence="8">
    <location>
        <begin position="80"/>
        <end position="98"/>
    </location>
</feature>
<reference evidence="10 11" key="1">
    <citation type="journal article" date="2016" name="Nat. Commun.">
        <title>Thousands of microbial genomes shed light on interconnected biogeochemical processes in an aquifer system.</title>
        <authorList>
            <person name="Anantharaman K."/>
            <person name="Brown C.T."/>
            <person name="Hug L.A."/>
            <person name="Sharon I."/>
            <person name="Castelle C.J."/>
            <person name="Probst A.J."/>
            <person name="Thomas B.C."/>
            <person name="Singh A."/>
            <person name="Wilkins M.J."/>
            <person name="Karaoz U."/>
            <person name="Brodie E.L."/>
            <person name="Williams K.H."/>
            <person name="Hubbard S.S."/>
            <person name="Banfield J.F."/>
        </authorList>
    </citation>
    <scope>NUCLEOTIDE SEQUENCE [LARGE SCALE GENOMIC DNA]</scope>
</reference>
<evidence type="ECO:0000256" key="6">
    <source>
        <dbReference type="ARBA" id="ARBA00022989"/>
    </source>
</evidence>
<comment type="caution">
    <text evidence="10">The sequence shown here is derived from an EMBL/GenBank/DDBJ whole genome shotgun (WGS) entry which is preliminary data.</text>
</comment>
<keyword evidence="7 8" id="KW-0472">Membrane</keyword>
<dbReference type="GO" id="GO:0009103">
    <property type="term" value="P:lipopolysaccharide biosynthetic process"/>
    <property type="evidence" value="ECO:0007669"/>
    <property type="project" value="UniProtKB-ARBA"/>
</dbReference>
<feature type="transmembrane region" description="Helical" evidence="8">
    <location>
        <begin position="197"/>
        <end position="217"/>
    </location>
</feature>
<dbReference type="GO" id="GO:0005886">
    <property type="term" value="C:plasma membrane"/>
    <property type="evidence" value="ECO:0007669"/>
    <property type="project" value="UniProtKB-SubCell"/>
</dbReference>
<evidence type="ECO:0000256" key="5">
    <source>
        <dbReference type="ARBA" id="ARBA00022692"/>
    </source>
</evidence>
<feature type="domain" description="Glycosyltransferase RgtA/B/C/D-like" evidence="9">
    <location>
        <begin position="67"/>
        <end position="154"/>
    </location>
</feature>
<dbReference type="GO" id="GO:0010041">
    <property type="term" value="P:response to iron(III) ion"/>
    <property type="evidence" value="ECO:0007669"/>
    <property type="project" value="TreeGrafter"/>
</dbReference>
<sequence length="578" mass="66098">MKKSLMGITVILFLAVFLRFYDIKNVPPGLWSDEAMNGINIIQALEGGQWKVFYHENFGREGLFINIQALFVKALGHEPWVLRLPSAIFGVLTVLGLYLMTKELFSWRVAAFSAFFMATSFWHINFSRIGFRAIMAPFFLVWGFYLLLKAIRKATKPQILQDFSQRGGGDLPAGRQGLSNSPAGEYAGLEKFGSKTLFAFLSRPDVLMAFAGLVFGLGVHSYIAYRVAPLIALYPLWKFYKNQAEAVEPPLGGSTAKFCAPCLIVLFIFMALVTTSPLLIYFAQNPADFFGRTSAISIFNSPNPIAQFSENIAKTLQMFNFFGDFNWRHNFRGASQLWWPVGILFLLGIWETLRRIKFAHKFILFWFFIMMLPVVISSEGLPHALRAIVLIPPAMIFAALGLELLIGRINMKFEKWEIDFPERKKQIHRIYKELKIVLFVFFIAVASNSFNQYFFRWAPKLEVYGSFHGDITKIAHWLNNEPPNIKKYVVTNNTDSVDLTERPQSFMPVVFITDTYFESKQRKKNIYYLGKNELDKIDCSAHCVIIPVESNPSIYEEIRQKVPGINIKSDPGFIILEK</sequence>
<feature type="transmembrane region" description="Helical" evidence="8">
    <location>
        <begin position="384"/>
        <end position="406"/>
    </location>
</feature>
<dbReference type="Proteomes" id="UP000178114">
    <property type="component" value="Unassembled WGS sequence"/>
</dbReference>
<feature type="transmembrane region" description="Helical" evidence="8">
    <location>
        <begin position="261"/>
        <end position="283"/>
    </location>
</feature>
<dbReference type="EMBL" id="MFID01000022">
    <property type="protein sequence ID" value="OGF80937.1"/>
    <property type="molecule type" value="Genomic_DNA"/>
</dbReference>
<dbReference type="Pfam" id="PF13231">
    <property type="entry name" value="PMT_2"/>
    <property type="match status" value="1"/>
</dbReference>
<gene>
    <name evidence="10" type="ORF">A2930_02530</name>
</gene>
<dbReference type="STRING" id="1798351.A2930_02530"/>
<keyword evidence="3" id="KW-0328">Glycosyltransferase</keyword>
<keyword evidence="5 8" id="KW-0812">Transmembrane</keyword>
<evidence type="ECO:0000256" key="1">
    <source>
        <dbReference type="ARBA" id="ARBA00004651"/>
    </source>
</evidence>
<evidence type="ECO:0000256" key="3">
    <source>
        <dbReference type="ARBA" id="ARBA00022676"/>
    </source>
</evidence>
<keyword evidence="4" id="KW-0808">Transferase</keyword>